<proteinExistence type="predicted"/>
<dbReference type="SUPFAM" id="SSF81606">
    <property type="entry name" value="PP2C-like"/>
    <property type="match status" value="1"/>
</dbReference>
<accession>A0A9D2CFP5</accession>
<organism evidence="2 3">
    <name type="scientific">Candidatus Olsenella excrementavium</name>
    <dbReference type="NCBI Taxonomy" id="2838709"/>
    <lineage>
        <taxon>Bacteria</taxon>
        <taxon>Bacillati</taxon>
        <taxon>Actinomycetota</taxon>
        <taxon>Coriobacteriia</taxon>
        <taxon>Coriobacteriales</taxon>
        <taxon>Atopobiaceae</taxon>
        <taxon>Olsenella</taxon>
    </lineage>
</organism>
<evidence type="ECO:0000313" key="3">
    <source>
        <dbReference type="Proteomes" id="UP000824133"/>
    </source>
</evidence>
<dbReference type="AlphaFoldDB" id="A0A9D2CFP5"/>
<dbReference type="EMBL" id="DXCP01000006">
    <property type="protein sequence ID" value="HIY79063.1"/>
    <property type="molecule type" value="Genomic_DNA"/>
</dbReference>
<evidence type="ECO:0000313" key="2">
    <source>
        <dbReference type="EMBL" id="HIY79063.1"/>
    </source>
</evidence>
<sequence>MRHVHFTDRGNAANEDFAFSTERYGVVIDGATGLVEMPLVSPDFVTNAQWFSHVAGEALCAALDSGMAPEQALAGAVDKTRAELEAALGHPAGSLDPAAVPSATLALAVVGEKDVELWGLGDSPFVALMRDGELLISTDEVLESLDARVVGLMIERSAGRELSVAERRALVRDEVLANRRLRNTPGGYWCLDATGEGLAHARHLTIPRAEAVAVAGMTDGIFRAFGQYGMAPLVEWMRDATYFSAQRLCDRMRVLEAEDAQLRRYPRMKVGDDASLFWLGF</sequence>
<dbReference type="Proteomes" id="UP000824133">
    <property type="component" value="Unassembled WGS sequence"/>
</dbReference>
<dbReference type="InterPro" id="IPR001932">
    <property type="entry name" value="PPM-type_phosphatase-like_dom"/>
</dbReference>
<protein>
    <submittedName>
        <fullName evidence="2">Protein phosphatase 2C domain-containing protein</fullName>
    </submittedName>
</protein>
<evidence type="ECO:0000259" key="1">
    <source>
        <dbReference type="Pfam" id="PF13672"/>
    </source>
</evidence>
<dbReference type="Pfam" id="PF13672">
    <property type="entry name" value="PP2C_2"/>
    <property type="match status" value="1"/>
</dbReference>
<dbReference type="InterPro" id="IPR036457">
    <property type="entry name" value="PPM-type-like_dom_sf"/>
</dbReference>
<gene>
    <name evidence="2" type="ORF">IAA42_01325</name>
</gene>
<reference evidence="2" key="1">
    <citation type="journal article" date="2021" name="PeerJ">
        <title>Extensive microbial diversity within the chicken gut microbiome revealed by metagenomics and culture.</title>
        <authorList>
            <person name="Gilroy R."/>
            <person name="Ravi A."/>
            <person name="Getino M."/>
            <person name="Pursley I."/>
            <person name="Horton D.L."/>
            <person name="Alikhan N.F."/>
            <person name="Baker D."/>
            <person name="Gharbi K."/>
            <person name="Hall N."/>
            <person name="Watson M."/>
            <person name="Adriaenssens E.M."/>
            <person name="Foster-Nyarko E."/>
            <person name="Jarju S."/>
            <person name="Secka A."/>
            <person name="Antonio M."/>
            <person name="Oren A."/>
            <person name="Chaudhuri R.R."/>
            <person name="La Ragione R."/>
            <person name="Hildebrand F."/>
            <person name="Pallen M.J."/>
        </authorList>
    </citation>
    <scope>NUCLEOTIDE SEQUENCE</scope>
    <source>
        <strain evidence="2">ChiHjej10B9-743</strain>
    </source>
</reference>
<comment type="caution">
    <text evidence="2">The sequence shown here is derived from an EMBL/GenBank/DDBJ whole genome shotgun (WGS) entry which is preliminary data.</text>
</comment>
<dbReference type="Gene3D" id="3.60.40.10">
    <property type="entry name" value="PPM-type phosphatase domain"/>
    <property type="match status" value="1"/>
</dbReference>
<reference evidence="2" key="2">
    <citation type="submission" date="2021-04" db="EMBL/GenBank/DDBJ databases">
        <authorList>
            <person name="Gilroy R."/>
        </authorList>
    </citation>
    <scope>NUCLEOTIDE SEQUENCE</scope>
    <source>
        <strain evidence="2">ChiHjej10B9-743</strain>
    </source>
</reference>
<name>A0A9D2CFP5_9ACTN</name>
<feature type="domain" description="PPM-type phosphatase" evidence="1">
    <location>
        <begin position="47"/>
        <end position="235"/>
    </location>
</feature>